<reference evidence="5" key="1">
    <citation type="journal article" date="2011" name="Nature">
        <title>A high-resolution map of human evolutionary constraint using 29 mammals.</title>
        <authorList>
            <person name="Lindblad-Toh K."/>
            <person name="Garber M."/>
            <person name="Zuk O."/>
            <person name="Lin M.F."/>
            <person name="Parker B.J."/>
            <person name="Washietl S."/>
            <person name="Kheradpour P."/>
            <person name="Ernst J."/>
            <person name="Jordan G."/>
            <person name="Mauceli E."/>
            <person name="Ward L.D."/>
            <person name="Lowe C.B."/>
            <person name="Holloway A.K."/>
            <person name="Clamp M."/>
            <person name="Gnerre S."/>
            <person name="Alfoldi J."/>
            <person name="Beal K."/>
            <person name="Chang J."/>
            <person name="Clawson H."/>
            <person name="Cuff J."/>
            <person name="Di Palma F."/>
            <person name="Fitzgerald S."/>
            <person name="Flicek P."/>
            <person name="Guttman M."/>
            <person name="Hubisz M.J."/>
            <person name="Jaffe D.B."/>
            <person name="Jungreis I."/>
            <person name="Kent W.J."/>
            <person name="Kostka D."/>
            <person name="Lara M."/>
            <person name="Martins A.L."/>
            <person name="Massingham T."/>
            <person name="Moltke I."/>
            <person name="Raney B.J."/>
            <person name="Rasmussen M.D."/>
            <person name="Robinson J."/>
            <person name="Stark A."/>
            <person name="Vilella A.J."/>
            <person name="Wen J."/>
            <person name="Xie X."/>
            <person name="Zody M.C."/>
            <person name="Baldwin J."/>
            <person name="Bloom T."/>
            <person name="Chin C.W."/>
            <person name="Heiman D."/>
            <person name="Nicol R."/>
            <person name="Nusbaum C."/>
            <person name="Young S."/>
            <person name="Wilkinson J."/>
            <person name="Worley K.C."/>
            <person name="Kovar C.L."/>
            <person name="Muzny D.M."/>
            <person name="Gibbs R.A."/>
            <person name="Cree A."/>
            <person name="Dihn H.H."/>
            <person name="Fowler G."/>
            <person name="Jhangiani S."/>
            <person name="Joshi V."/>
            <person name="Lee S."/>
            <person name="Lewis L.R."/>
            <person name="Nazareth L.V."/>
            <person name="Okwuonu G."/>
            <person name="Santibanez J."/>
            <person name="Warren W.C."/>
            <person name="Mardis E.R."/>
            <person name="Weinstock G.M."/>
            <person name="Wilson R.K."/>
            <person name="Delehaunty K."/>
            <person name="Dooling D."/>
            <person name="Fronik C."/>
            <person name="Fulton L."/>
            <person name="Fulton B."/>
            <person name="Graves T."/>
            <person name="Minx P."/>
            <person name="Sodergren E."/>
            <person name="Birney E."/>
            <person name="Margulies E.H."/>
            <person name="Herrero J."/>
            <person name="Green E.D."/>
            <person name="Haussler D."/>
            <person name="Siepel A."/>
            <person name="Goldman N."/>
            <person name="Pollard K.S."/>
            <person name="Pedersen J.S."/>
            <person name="Lander E.S."/>
            <person name="Kellis M."/>
        </authorList>
    </citation>
    <scope>NUCLEOTIDE SEQUENCE [LARGE SCALE GENOMIC DNA]</scope>
    <source>
        <strain evidence="5">2N</strain>
    </source>
</reference>
<dbReference type="EMBL" id="AAKN02025956">
    <property type="status" value="NOT_ANNOTATED_CDS"/>
    <property type="molecule type" value="Genomic_DNA"/>
</dbReference>
<dbReference type="FunCoup" id="A0A286XDD4">
    <property type="interactions" value="71"/>
</dbReference>
<evidence type="ECO:0000313" key="5">
    <source>
        <dbReference type="Proteomes" id="UP000005447"/>
    </source>
</evidence>
<feature type="transmembrane region" description="Helical" evidence="2">
    <location>
        <begin position="88"/>
        <end position="106"/>
    </location>
</feature>
<protein>
    <submittedName>
        <fullName evidence="4">Distal membrane arm assembly component 1</fullName>
    </submittedName>
</protein>
<dbReference type="Bgee" id="ENSCPOG00000033539">
    <property type="expression patterns" value="Expressed in adrenal gland and 13 other cell types or tissues"/>
</dbReference>
<dbReference type="Proteomes" id="UP000005447">
    <property type="component" value="Unassembled WGS sequence"/>
</dbReference>
<dbReference type="eggNOG" id="ENOG502S9M0">
    <property type="taxonomic scope" value="Eukaryota"/>
</dbReference>
<proteinExistence type="predicted"/>
<dbReference type="InParanoid" id="A0A286XDD4"/>
<dbReference type="InterPro" id="IPR028036">
    <property type="entry name" value="DMAC1-like_dom"/>
</dbReference>
<dbReference type="OMA" id="KMTIGIC"/>
<keyword evidence="5" id="KW-1185">Reference proteome</keyword>
<dbReference type="AlphaFoldDB" id="A0A286XDD4"/>
<keyword evidence="2" id="KW-1133">Transmembrane helix</keyword>
<dbReference type="VEuPathDB" id="HostDB:ENSCPOG00000033539"/>
<dbReference type="Ensembl" id="ENSCPOT00000040855.1">
    <property type="protein sequence ID" value="ENSCPOP00000023393.1"/>
    <property type="gene ID" value="ENSCPOG00000033539.1"/>
</dbReference>
<keyword evidence="2" id="KW-0472">Membrane</keyword>
<dbReference type="PANTHER" id="PTHR36469:SF1">
    <property type="entry name" value="DISTAL MEMBRANE-ARM ASSEMBLY COMPLEX PROTEIN 1"/>
    <property type="match status" value="1"/>
</dbReference>
<evidence type="ECO:0000256" key="1">
    <source>
        <dbReference type="SAM" id="MobiDB-lite"/>
    </source>
</evidence>
<reference evidence="4" key="3">
    <citation type="submission" date="2025-09" db="UniProtKB">
        <authorList>
            <consortium name="Ensembl"/>
        </authorList>
    </citation>
    <scope>IDENTIFICATION</scope>
    <source>
        <strain evidence="4">2N</strain>
    </source>
</reference>
<dbReference type="OrthoDB" id="6340866at2759"/>
<reference evidence="4" key="2">
    <citation type="submission" date="2025-08" db="UniProtKB">
        <authorList>
            <consortium name="Ensembl"/>
        </authorList>
    </citation>
    <scope>IDENTIFICATION</scope>
    <source>
        <strain evidence="4">2N</strain>
    </source>
</reference>
<dbReference type="InterPro" id="IPR053117">
    <property type="entry name" value="DMAC_Protein"/>
</dbReference>
<feature type="region of interest" description="Disordered" evidence="1">
    <location>
        <begin position="1"/>
        <end position="38"/>
    </location>
</feature>
<dbReference type="PANTHER" id="PTHR36469">
    <property type="entry name" value="DISTAL MEMBRANE-ARM ASSEMBLY COMPLEX PROTEIN 1"/>
    <property type="match status" value="1"/>
</dbReference>
<feature type="transmembrane region" description="Helical" evidence="2">
    <location>
        <begin position="56"/>
        <end position="73"/>
    </location>
</feature>
<dbReference type="Pfam" id="PF15055">
    <property type="entry name" value="DMAC1_Dmo2"/>
    <property type="match status" value="1"/>
</dbReference>
<sequence>MGSSLTRPLDSLDPSKLPVPREGSRSTNPAAPDASEVPLSPVQTPLLLKSCWSCRLLSGFGLIGAGAYVYLVARRPLKLGYAPGPGTIAKMTIGICIGCWGIIILTDPKGKGYRVA</sequence>
<dbReference type="GO" id="GO:0005743">
    <property type="term" value="C:mitochondrial inner membrane"/>
    <property type="evidence" value="ECO:0007669"/>
    <property type="project" value="Ensembl"/>
</dbReference>
<dbReference type="GeneTree" id="ENSGT00390000003343"/>
<keyword evidence="2" id="KW-0812">Transmembrane</keyword>
<evidence type="ECO:0000313" key="4">
    <source>
        <dbReference type="Ensembl" id="ENSCPOP00000023393.1"/>
    </source>
</evidence>
<organism evidence="4 5">
    <name type="scientific">Cavia porcellus</name>
    <name type="common">Guinea pig</name>
    <dbReference type="NCBI Taxonomy" id="10141"/>
    <lineage>
        <taxon>Eukaryota</taxon>
        <taxon>Metazoa</taxon>
        <taxon>Chordata</taxon>
        <taxon>Craniata</taxon>
        <taxon>Vertebrata</taxon>
        <taxon>Euteleostomi</taxon>
        <taxon>Mammalia</taxon>
        <taxon>Eutheria</taxon>
        <taxon>Euarchontoglires</taxon>
        <taxon>Glires</taxon>
        <taxon>Rodentia</taxon>
        <taxon>Hystricomorpha</taxon>
        <taxon>Caviidae</taxon>
        <taxon>Cavia</taxon>
    </lineage>
</organism>
<name>A0A286XDD4_CAVPO</name>
<evidence type="ECO:0000259" key="3">
    <source>
        <dbReference type="Pfam" id="PF15055"/>
    </source>
</evidence>
<evidence type="ECO:0000256" key="2">
    <source>
        <dbReference type="SAM" id="Phobius"/>
    </source>
</evidence>
<dbReference type="STRING" id="10141.ENSCPOP00000023393"/>
<dbReference type="GO" id="GO:0032981">
    <property type="term" value="P:mitochondrial respiratory chain complex I assembly"/>
    <property type="evidence" value="ECO:0007669"/>
    <property type="project" value="Ensembl"/>
</dbReference>
<gene>
    <name evidence="4" type="primary">DMAC1</name>
</gene>
<feature type="domain" description="Distal membrane-arm assembly complex protein 1-like" evidence="3">
    <location>
        <begin position="50"/>
        <end position="96"/>
    </location>
</feature>
<accession>A0A286XDD4</accession>